<keyword evidence="1" id="KW-1133">Transmembrane helix</keyword>
<evidence type="ECO:0008006" key="4">
    <source>
        <dbReference type="Google" id="ProtNLM"/>
    </source>
</evidence>
<evidence type="ECO:0000313" key="2">
    <source>
        <dbReference type="EMBL" id="GMT07758.1"/>
    </source>
</evidence>
<dbReference type="EMBL" id="BTSX01000006">
    <property type="protein sequence ID" value="GMT07758.1"/>
    <property type="molecule type" value="Genomic_DNA"/>
</dbReference>
<evidence type="ECO:0000313" key="3">
    <source>
        <dbReference type="Proteomes" id="UP001432027"/>
    </source>
</evidence>
<proteinExistence type="predicted"/>
<reference evidence="2" key="1">
    <citation type="submission" date="2023-10" db="EMBL/GenBank/DDBJ databases">
        <title>Genome assembly of Pristionchus species.</title>
        <authorList>
            <person name="Yoshida K."/>
            <person name="Sommer R.J."/>
        </authorList>
    </citation>
    <scope>NUCLEOTIDE SEQUENCE</scope>
    <source>
        <strain evidence="2">RS0144</strain>
    </source>
</reference>
<protein>
    <recommendedName>
        <fullName evidence="4">G protein-coupled receptor</fullName>
    </recommendedName>
</protein>
<feature type="transmembrane region" description="Helical" evidence="1">
    <location>
        <begin position="52"/>
        <end position="72"/>
    </location>
</feature>
<feature type="transmembrane region" description="Helical" evidence="1">
    <location>
        <begin position="92"/>
        <end position="110"/>
    </location>
</feature>
<organism evidence="2 3">
    <name type="scientific">Pristionchus entomophagus</name>
    <dbReference type="NCBI Taxonomy" id="358040"/>
    <lineage>
        <taxon>Eukaryota</taxon>
        <taxon>Metazoa</taxon>
        <taxon>Ecdysozoa</taxon>
        <taxon>Nematoda</taxon>
        <taxon>Chromadorea</taxon>
        <taxon>Rhabditida</taxon>
        <taxon>Rhabditina</taxon>
        <taxon>Diplogasteromorpha</taxon>
        <taxon>Diplogasteroidea</taxon>
        <taxon>Neodiplogasteridae</taxon>
        <taxon>Pristionchus</taxon>
    </lineage>
</organism>
<sequence length="143" mass="16952">FICRPYRYNETVLTILHALANFSIVANPIATVYLWWAERYHEGIEQGARKSMVTFFLLITLYELVKVGTKWIVEIYAGDMFYVKKYLHVDEALQSLQLCFVLLFLLFSFAEFRQELRVWCTFSRRQKFDVTTNIAVQSTRICI</sequence>
<feature type="transmembrane region" description="Helical" evidence="1">
    <location>
        <begin position="15"/>
        <end position="36"/>
    </location>
</feature>
<dbReference type="AlphaFoldDB" id="A0AAV5UM89"/>
<feature type="non-terminal residue" evidence="2">
    <location>
        <position position="1"/>
    </location>
</feature>
<evidence type="ECO:0000256" key="1">
    <source>
        <dbReference type="SAM" id="Phobius"/>
    </source>
</evidence>
<comment type="caution">
    <text evidence="2">The sequence shown here is derived from an EMBL/GenBank/DDBJ whole genome shotgun (WGS) entry which is preliminary data.</text>
</comment>
<gene>
    <name evidence="2" type="ORF">PENTCL1PPCAC_29932</name>
</gene>
<accession>A0AAV5UM89</accession>
<dbReference type="Proteomes" id="UP001432027">
    <property type="component" value="Unassembled WGS sequence"/>
</dbReference>
<keyword evidence="1" id="KW-0472">Membrane</keyword>
<keyword evidence="1" id="KW-0812">Transmembrane</keyword>
<keyword evidence="3" id="KW-1185">Reference proteome</keyword>
<name>A0AAV5UM89_9BILA</name>